<proteinExistence type="predicted"/>
<organism evidence="1">
    <name type="scientific">Salmonella enterica subsp. indica serovar 45:a:e,n,x</name>
    <dbReference type="NCBI Taxonomy" id="1307500"/>
    <lineage>
        <taxon>Bacteria</taxon>
        <taxon>Pseudomonadati</taxon>
        <taxon>Pseudomonadota</taxon>
        <taxon>Gammaproteobacteria</taxon>
        <taxon>Enterobacterales</taxon>
        <taxon>Enterobacteriaceae</taxon>
        <taxon>Salmonella</taxon>
    </lineage>
</organism>
<gene>
    <name evidence="1" type="ORF">GNC09_004405</name>
</gene>
<protein>
    <submittedName>
        <fullName evidence="1">Uncharacterized protein</fullName>
    </submittedName>
</protein>
<reference evidence="1" key="2">
    <citation type="submission" date="2018-07" db="EMBL/GenBank/DDBJ databases">
        <authorList>
            <consortium name="NCBI Pathogen Detection Project"/>
        </authorList>
    </citation>
    <scope>NUCLEOTIDE SEQUENCE</scope>
    <source>
        <strain evidence="1">1363-65</strain>
    </source>
</reference>
<name>A0A737C0U0_SALER</name>
<accession>A0A737C0U0</accession>
<reference evidence="1" key="1">
    <citation type="journal article" date="2018" name="Genome Biol.">
        <title>SKESA: strategic k-mer extension for scrupulous assemblies.</title>
        <authorList>
            <person name="Souvorov A."/>
            <person name="Agarwala R."/>
            <person name="Lipman D.J."/>
        </authorList>
    </citation>
    <scope>NUCLEOTIDE SEQUENCE</scope>
    <source>
        <strain evidence="1">1363-65</strain>
    </source>
</reference>
<dbReference type="AlphaFoldDB" id="A0A737C0U0"/>
<dbReference type="EMBL" id="DAATDB010000041">
    <property type="protein sequence ID" value="HAE8104277.1"/>
    <property type="molecule type" value="Genomic_DNA"/>
</dbReference>
<sequence length="123" mass="14079">MTKPASTTKNPRKQHTPEFSHEALKRAERIGVAAAARSCWYVWHQRRHQINRRQQFCLPVITSSGRHSILALSNVRQFVYGVAAALFPPPSPRSYFLQIGNTNDYGNRIYPKSARLIFIDRTG</sequence>
<evidence type="ECO:0000313" key="1">
    <source>
        <dbReference type="EMBL" id="HAE8104277.1"/>
    </source>
</evidence>
<comment type="caution">
    <text evidence="1">The sequence shown here is derived from an EMBL/GenBank/DDBJ whole genome shotgun (WGS) entry which is preliminary data.</text>
</comment>